<comment type="caution">
    <text evidence="7">The sequence shown here is derived from an EMBL/GenBank/DDBJ whole genome shotgun (WGS) entry which is preliminary data.</text>
</comment>
<keyword evidence="3 6" id="KW-0812">Transmembrane</keyword>
<protein>
    <recommendedName>
        <fullName evidence="6">SURF1-like protein</fullName>
    </recommendedName>
</protein>
<keyword evidence="5 6" id="KW-0472">Membrane</keyword>
<feature type="transmembrane region" description="Helical" evidence="6">
    <location>
        <begin position="284"/>
        <end position="303"/>
    </location>
</feature>
<dbReference type="PROSITE" id="PS50895">
    <property type="entry name" value="SURF1"/>
    <property type="match status" value="1"/>
</dbReference>
<reference evidence="7 8" key="1">
    <citation type="submission" date="2024-08" db="EMBL/GenBank/DDBJ databases">
        <title>Gnathostoma spinigerum genome.</title>
        <authorList>
            <person name="Gonzalez-Bertolin B."/>
            <person name="Monzon S."/>
            <person name="Zaballos A."/>
            <person name="Jimenez P."/>
            <person name="Dekumyoy P."/>
            <person name="Varona S."/>
            <person name="Cuesta I."/>
            <person name="Sumanam S."/>
            <person name="Adisakwattana P."/>
            <person name="Gasser R.B."/>
            <person name="Hernandez-Gonzalez A."/>
            <person name="Young N.D."/>
            <person name="Perteguer M.J."/>
        </authorList>
    </citation>
    <scope>NUCLEOTIDE SEQUENCE [LARGE SCALE GENOMIC DNA]</scope>
    <source>
        <strain evidence="7">AL3</strain>
        <tissue evidence="7">Liver</tissue>
    </source>
</reference>
<dbReference type="Proteomes" id="UP001608902">
    <property type="component" value="Unassembled WGS sequence"/>
</dbReference>
<evidence type="ECO:0000256" key="5">
    <source>
        <dbReference type="ARBA" id="ARBA00023136"/>
    </source>
</evidence>
<dbReference type="PANTHER" id="PTHR23427">
    <property type="entry name" value="SURFEIT LOCUS PROTEIN"/>
    <property type="match status" value="1"/>
</dbReference>
<evidence type="ECO:0000313" key="7">
    <source>
        <dbReference type="EMBL" id="MFH4981231.1"/>
    </source>
</evidence>
<keyword evidence="6" id="KW-0999">Mitochondrion inner membrane</keyword>
<evidence type="ECO:0000256" key="2">
    <source>
        <dbReference type="ARBA" id="ARBA00007165"/>
    </source>
</evidence>
<evidence type="ECO:0000256" key="4">
    <source>
        <dbReference type="ARBA" id="ARBA00022989"/>
    </source>
</evidence>
<dbReference type="InterPro" id="IPR002994">
    <property type="entry name" value="Surf1/Shy1"/>
</dbReference>
<evidence type="ECO:0000256" key="3">
    <source>
        <dbReference type="ARBA" id="ARBA00022692"/>
    </source>
</evidence>
<comment type="function">
    <text evidence="6">Probably involved in the biogenesis of the COX complex.</text>
</comment>
<accession>A0ABD6EN69</accession>
<name>A0ABD6EN69_9BILA</name>
<dbReference type="GO" id="GO:0005743">
    <property type="term" value="C:mitochondrial inner membrane"/>
    <property type="evidence" value="ECO:0007669"/>
    <property type="project" value="UniProtKB-SubCell"/>
</dbReference>
<comment type="similarity">
    <text evidence="2 6">Belongs to the SURF1 family.</text>
</comment>
<dbReference type="PANTHER" id="PTHR23427:SF2">
    <property type="entry name" value="SURFEIT LOCUS PROTEIN 1"/>
    <property type="match status" value="1"/>
</dbReference>
<evidence type="ECO:0000256" key="1">
    <source>
        <dbReference type="ARBA" id="ARBA00004370"/>
    </source>
</evidence>
<comment type="subcellular location">
    <subcellularLocation>
        <location evidence="1">Membrane</location>
    </subcellularLocation>
    <subcellularLocation>
        <location evidence="6">Mitochondrion inner membrane</location>
        <topology evidence="6">Multi-pass membrane protein</topology>
    </subcellularLocation>
</comment>
<dbReference type="Pfam" id="PF02104">
    <property type="entry name" value="SURF1"/>
    <property type="match status" value="1"/>
</dbReference>
<keyword evidence="8" id="KW-1185">Reference proteome</keyword>
<dbReference type="CDD" id="cd06662">
    <property type="entry name" value="SURF1"/>
    <property type="match status" value="1"/>
</dbReference>
<proteinExistence type="inferred from homology"/>
<feature type="transmembrane region" description="Helical" evidence="6">
    <location>
        <begin position="69"/>
        <end position="89"/>
    </location>
</feature>
<evidence type="ECO:0000313" key="8">
    <source>
        <dbReference type="Proteomes" id="UP001608902"/>
    </source>
</evidence>
<organism evidence="7 8">
    <name type="scientific">Gnathostoma spinigerum</name>
    <dbReference type="NCBI Taxonomy" id="75299"/>
    <lineage>
        <taxon>Eukaryota</taxon>
        <taxon>Metazoa</taxon>
        <taxon>Ecdysozoa</taxon>
        <taxon>Nematoda</taxon>
        <taxon>Chromadorea</taxon>
        <taxon>Rhabditida</taxon>
        <taxon>Spirurina</taxon>
        <taxon>Gnathostomatomorpha</taxon>
        <taxon>Gnathostomatoidea</taxon>
        <taxon>Gnathostomatidae</taxon>
        <taxon>Gnathostoma</taxon>
    </lineage>
</organism>
<evidence type="ECO:0000256" key="6">
    <source>
        <dbReference type="RuleBase" id="RU363076"/>
    </source>
</evidence>
<gene>
    <name evidence="7" type="ORF">AB6A40_007940</name>
</gene>
<keyword evidence="4 6" id="KW-1133">Transmembrane helix</keyword>
<dbReference type="EMBL" id="JBGFUD010006825">
    <property type="protein sequence ID" value="MFH4981231.1"/>
    <property type="molecule type" value="Genomic_DNA"/>
</dbReference>
<keyword evidence="6" id="KW-0496">Mitochondrion</keyword>
<dbReference type="InterPro" id="IPR045214">
    <property type="entry name" value="Surf1/Surf4"/>
</dbReference>
<dbReference type="AlphaFoldDB" id="A0ABD6EN69"/>
<sequence>MMSFPFRKLYFVSNANFSLGGVIRLFYVRNLSDISSKSHRNGYENGTIIKLSARNDKSNKREKKKKIDWSVGSVAMMVVPATAFCLGCWQIRRLRWKLGLLAEMDSRLNLPAVSLPEDLSCLNDLEYRRVRITGEFLHDREFLIQPRGRVDKEFVDNNIGFVASSDITSHGAHVITPFRLSDSGRVVMVNRGWVPHSKIDPSTRQSSQPKGLVTLEAIVRKSEKRPPFVSHNIPETNTWYYRDFEAMGQRNGTEPVFLEAVAECTVPDGPLGGQTRVNLRNDHLSYALTWYSLAVATLAMWVIKFRR</sequence>